<evidence type="ECO:0000313" key="2">
    <source>
        <dbReference type="Proteomes" id="UP001231649"/>
    </source>
</evidence>
<evidence type="ECO:0000313" key="1">
    <source>
        <dbReference type="EMBL" id="KAJ8734760.1"/>
    </source>
</evidence>
<dbReference type="Proteomes" id="UP001231649">
    <property type="component" value="Chromosome 5"/>
</dbReference>
<comment type="caution">
    <text evidence="1">The sequence shown here is derived from an EMBL/GenBank/DDBJ whole genome shotgun (WGS) entry which is preliminary data.</text>
</comment>
<dbReference type="EMBL" id="CM056781">
    <property type="protein sequence ID" value="KAJ8734760.1"/>
    <property type="molecule type" value="Genomic_DNA"/>
</dbReference>
<keyword evidence="2" id="KW-1185">Reference proteome</keyword>
<organism evidence="1 2">
    <name type="scientific">Mythimna loreyi</name>
    <dbReference type="NCBI Taxonomy" id="667449"/>
    <lineage>
        <taxon>Eukaryota</taxon>
        <taxon>Metazoa</taxon>
        <taxon>Ecdysozoa</taxon>
        <taxon>Arthropoda</taxon>
        <taxon>Hexapoda</taxon>
        <taxon>Insecta</taxon>
        <taxon>Pterygota</taxon>
        <taxon>Neoptera</taxon>
        <taxon>Endopterygota</taxon>
        <taxon>Lepidoptera</taxon>
        <taxon>Glossata</taxon>
        <taxon>Ditrysia</taxon>
        <taxon>Noctuoidea</taxon>
        <taxon>Noctuidae</taxon>
        <taxon>Noctuinae</taxon>
        <taxon>Hadenini</taxon>
        <taxon>Mythimna</taxon>
    </lineage>
</organism>
<reference evidence="1" key="1">
    <citation type="submission" date="2023-03" db="EMBL/GenBank/DDBJ databases">
        <title>Chromosome-level genomes of two armyworms, Mythimna separata and Mythimna loreyi, provide insights into the biosynthesis and reception of sex pheromones.</title>
        <authorList>
            <person name="Zhao H."/>
        </authorList>
    </citation>
    <scope>NUCLEOTIDE SEQUENCE</scope>
    <source>
        <strain evidence="1">BeijingLab</strain>
    </source>
</reference>
<gene>
    <name evidence="1" type="ORF">PYW08_014010</name>
</gene>
<accession>A0ACC2R696</accession>
<proteinExistence type="predicted"/>
<name>A0ACC2R696_9NEOP</name>
<sequence length="904" mass="102621">MDEIQVDPKLFVTCRLCLEDLGQYQIVPSVQQQIKYCFDIDVEPFDGLPQLVCSKCKEILNRFHTIKTTFCEKQTDLRKKVIKKDEIFCIQPQQDTVSSSQQAPETVEPHLSTNPIINEPCTSKKKKSKRRRLFRHSSSSSDLESEQSFKSIKSQKKKSPRRRGKIPMPWEADYKKSISCKLCNTVWSSRKALAVHNRSHELLRAKYKNIFNRQCTVRLIKIDNRPNLTGLNTVVVHSSNKIIEPGNSPYFSTIYSKEDEPASTSDFRNNDVHNEDENKCSSQESSDSEERIAYNPIQRKRRIMSRSSNETVVIESNTNKVLSDEEDSKSAICNSIHKPLLNEQCINIVDSSDSESNQGNMEKSGKVKQPVEAKLNDYKIIQGIITMCVNSCLNKKNESSEADMLYMNVDQNKKRHNMSNESQLIHKVLSIGRKIINKQGFNCTGLLRYMEQKNLGIVWMAKPHPLLHSKDTNYIRILTRLCRDPILDDETAWIRASENTQKKPISLAAMKKSIKKALGNVTVTSDSTVTNIESNIATSMLANIETSQPEPVNDQANLDSLPAMLSYVDSKASTSDSKKLLNANPVANPKQLPKKLGLGNDSRSNKTIVQQTVVSQPPTNDDDNYCLPIITSTTSLATVPSKEQTQDVNQKTTVTSEDTNKIETPAAPRIKVKPVSELMSERTLDRMKEQSVNVSNSNMLVSQIENAWPHQHQMNVFVPNIATPMLVASPPLLLQMPTLNTEPAYQPVPGPITSQSNTKPEYVILDTNDFPNTRTESPIKYVMNLMQLHNIHLLDPNEPISLNFICLIRFKVVFKQDYQRDSPVILCLSLSCLKNTFCLQVRDRNQEIIDMTKISANWQWEILQTYRGDVSNKVLQNARKSGQETYDLTNKFFCLLKSIKCRKP</sequence>
<protein>
    <submittedName>
        <fullName evidence="1">Uncharacterized protein</fullName>
    </submittedName>
</protein>